<reference evidence="2" key="1">
    <citation type="submission" date="2023-03" db="EMBL/GenBank/DDBJ databases">
        <title>Massive genome expansion in bonnet fungi (Mycena s.s.) driven by repeated elements and novel gene families across ecological guilds.</title>
        <authorList>
            <consortium name="Lawrence Berkeley National Laboratory"/>
            <person name="Harder C.B."/>
            <person name="Miyauchi S."/>
            <person name="Viragh M."/>
            <person name="Kuo A."/>
            <person name="Thoen E."/>
            <person name="Andreopoulos B."/>
            <person name="Lu D."/>
            <person name="Skrede I."/>
            <person name="Drula E."/>
            <person name="Henrissat B."/>
            <person name="Morin E."/>
            <person name="Kohler A."/>
            <person name="Barry K."/>
            <person name="LaButti K."/>
            <person name="Morin E."/>
            <person name="Salamov A."/>
            <person name="Lipzen A."/>
            <person name="Mereny Z."/>
            <person name="Hegedus B."/>
            <person name="Baldrian P."/>
            <person name="Stursova M."/>
            <person name="Weitz H."/>
            <person name="Taylor A."/>
            <person name="Grigoriev I.V."/>
            <person name="Nagy L.G."/>
            <person name="Martin F."/>
            <person name="Kauserud H."/>
        </authorList>
    </citation>
    <scope>NUCLEOTIDE SEQUENCE</scope>
    <source>
        <strain evidence="2">CBHHK200</strain>
    </source>
</reference>
<name>A0AAD6T7K7_9AGAR</name>
<gene>
    <name evidence="2" type="ORF">C8F04DRAFT_1255727</name>
</gene>
<dbReference type="EMBL" id="JARJCM010000030">
    <property type="protein sequence ID" value="KAJ7038802.1"/>
    <property type="molecule type" value="Genomic_DNA"/>
</dbReference>
<evidence type="ECO:0000313" key="2">
    <source>
        <dbReference type="EMBL" id="KAJ7038802.1"/>
    </source>
</evidence>
<feature type="chain" id="PRO_5042147807" evidence="1">
    <location>
        <begin position="19"/>
        <end position="82"/>
    </location>
</feature>
<comment type="caution">
    <text evidence="2">The sequence shown here is derived from an EMBL/GenBank/DDBJ whole genome shotgun (WGS) entry which is preliminary data.</text>
</comment>
<keyword evidence="3" id="KW-1185">Reference proteome</keyword>
<sequence length="82" mass="8534">MYSRPLLLLPMIVLAVSAAPRSTSEFTHTISSAAVSPEERAYKVFEGSGKCVLQTCKTSAQCTTVGCKVCTGGVCAAAAGRY</sequence>
<dbReference type="AlphaFoldDB" id="A0AAD6T7K7"/>
<accession>A0AAD6T7K7</accession>
<dbReference type="Proteomes" id="UP001218188">
    <property type="component" value="Unassembled WGS sequence"/>
</dbReference>
<protein>
    <submittedName>
        <fullName evidence="2">Uncharacterized protein</fullName>
    </submittedName>
</protein>
<keyword evidence="1" id="KW-0732">Signal</keyword>
<feature type="signal peptide" evidence="1">
    <location>
        <begin position="1"/>
        <end position="18"/>
    </location>
</feature>
<evidence type="ECO:0000313" key="3">
    <source>
        <dbReference type="Proteomes" id="UP001218188"/>
    </source>
</evidence>
<proteinExistence type="predicted"/>
<evidence type="ECO:0000256" key="1">
    <source>
        <dbReference type="SAM" id="SignalP"/>
    </source>
</evidence>
<organism evidence="2 3">
    <name type="scientific">Mycena alexandri</name>
    <dbReference type="NCBI Taxonomy" id="1745969"/>
    <lineage>
        <taxon>Eukaryota</taxon>
        <taxon>Fungi</taxon>
        <taxon>Dikarya</taxon>
        <taxon>Basidiomycota</taxon>
        <taxon>Agaricomycotina</taxon>
        <taxon>Agaricomycetes</taxon>
        <taxon>Agaricomycetidae</taxon>
        <taxon>Agaricales</taxon>
        <taxon>Marasmiineae</taxon>
        <taxon>Mycenaceae</taxon>
        <taxon>Mycena</taxon>
    </lineage>
</organism>